<dbReference type="InterPro" id="IPR052192">
    <property type="entry name" value="Insect_Ionotropic_Sensory_Rcpt"/>
</dbReference>
<dbReference type="RefSeq" id="XP_058985156.1">
    <property type="nucleotide sequence ID" value="XM_059129173.1"/>
</dbReference>
<feature type="transmembrane region" description="Helical" evidence="9">
    <location>
        <begin position="355"/>
        <end position="375"/>
    </location>
</feature>
<dbReference type="Pfam" id="PF00060">
    <property type="entry name" value="Lig_chan"/>
    <property type="match status" value="1"/>
</dbReference>
<feature type="domain" description="Ionotropic glutamate receptor C-terminal" evidence="10">
    <location>
        <begin position="355"/>
        <end position="548"/>
    </location>
</feature>
<dbReference type="GeneID" id="105261466"/>
<evidence type="ECO:0000256" key="9">
    <source>
        <dbReference type="SAM" id="Phobius"/>
    </source>
</evidence>
<evidence type="ECO:0000256" key="3">
    <source>
        <dbReference type="ARBA" id="ARBA00022475"/>
    </source>
</evidence>
<comment type="similarity">
    <text evidence="2">Belongs to the glutamate-gated ion channel (TC 1.A.10.1) family.</text>
</comment>
<evidence type="ECO:0000256" key="2">
    <source>
        <dbReference type="ARBA" id="ARBA00008685"/>
    </source>
</evidence>
<keyword evidence="5 9" id="KW-1133">Transmembrane helix</keyword>
<dbReference type="Proteomes" id="UP001652621">
    <property type="component" value="Unplaced"/>
</dbReference>
<keyword evidence="3" id="KW-1003">Cell membrane</keyword>
<keyword evidence="7" id="KW-0675">Receptor</keyword>
<feature type="transmembrane region" description="Helical" evidence="9">
    <location>
        <begin position="620"/>
        <end position="641"/>
    </location>
</feature>
<organism evidence="11 12">
    <name type="scientific">Musca domestica</name>
    <name type="common">House fly</name>
    <dbReference type="NCBI Taxonomy" id="7370"/>
    <lineage>
        <taxon>Eukaryota</taxon>
        <taxon>Metazoa</taxon>
        <taxon>Ecdysozoa</taxon>
        <taxon>Arthropoda</taxon>
        <taxon>Hexapoda</taxon>
        <taxon>Insecta</taxon>
        <taxon>Pterygota</taxon>
        <taxon>Neoptera</taxon>
        <taxon>Endopterygota</taxon>
        <taxon>Diptera</taxon>
        <taxon>Brachycera</taxon>
        <taxon>Muscomorpha</taxon>
        <taxon>Muscoidea</taxon>
        <taxon>Muscidae</taxon>
        <taxon>Musca</taxon>
    </lineage>
</organism>
<proteinExistence type="inferred from homology"/>
<dbReference type="Gene3D" id="3.40.190.10">
    <property type="entry name" value="Periplasmic binding protein-like II"/>
    <property type="match status" value="1"/>
</dbReference>
<keyword evidence="11" id="KW-1185">Reference proteome</keyword>
<dbReference type="PANTHER" id="PTHR42643">
    <property type="entry name" value="IONOTROPIC RECEPTOR 20A-RELATED"/>
    <property type="match status" value="1"/>
</dbReference>
<evidence type="ECO:0000256" key="7">
    <source>
        <dbReference type="ARBA" id="ARBA00023170"/>
    </source>
</evidence>
<keyword evidence="6 9" id="KW-0472">Membrane</keyword>
<evidence type="ECO:0000313" key="12">
    <source>
        <dbReference type="RefSeq" id="XP_058985156.1"/>
    </source>
</evidence>
<gene>
    <name evidence="12" type="primary">LOC105261466</name>
</gene>
<reference evidence="12" key="1">
    <citation type="submission" date="2025-08" db="UniProtKB">
        <authorList>
            <consortium name="RefSeq"/>
        </authorList>
    </citation>
    <scope>IDENTIFICATION</scope>
    <source>
        <strain evidence="12">Aabys</strain>
        <tissue evidence="12">Whole body</tissue>
    </source>
</reference>
<evidence type="ECO:0000256" key="6">
    <source>
        <dbReference type="ARBA" id="ARBA00023136"/>
    </source>
</evidence>
<evidence type="ECO:0000256" key="5">
    <source>
        <dbReference type="ARBA" id="ARBA00022989"/>
    </source>
</evidence>
<comment type="subcellular location">
    <subcellularLocation>
        <location evidence="1">Cell membrane</location>
        <topology evidence="1">Multi-pass membrane protein</topology>
    </subcellularLocation>
</comment>
<sequence>MIVTETSYWSSVINVILHSYFSNLTTTCVLRHKEYDLLWTLAAINSNVYLQINPWTLNESFSKDIHNFDEQDKQYTDDGIYYDDWVKKYVAAITQANCEGFLVFQDDIPRFAQTYRMASVYSIWRSYEAKFLFVYTNETQCEDFFQDLFFKNNANILIIEAEYKNSTKFNIKTNKFVGSFFENPHELLQISQYDALNETFEPNVDLFSRHKLQNLQGREIIVGAFDYRPFVVVDFQRLPQYHDYAEDNPRHLVHIDGTEMRVVHTFCEIYNCSVQADTSEKSEWGMLYPNYTADGLIGMIVEGKTHMGLGAFFVWYIAYRSIDQTSFLGRSGVTCLVPAPTRMSTWALPITPFKYTLWLAVILCLFAEALALFLARLFEEHLIEEQENLDIMSSVEFAYSTTLKLFISQGSDYVVNSHTVRTVLFACYVIDIIVTSVYGGGLSSILTLPDLSEAADSVERLYSHNLTWTATSYDWVALLEDEIEPLYQRLVTNYRISSREEMRSRAKTENMGFALERMAYGHFGNGHFITSEALDRLKLMVDDIYFVFTVAMVPRMWAHLTKYNDLILAWHSSGLSKYWEWKIVADYMNANEQNQVQASIYTQIDTGPVKLDMSNFVGLIAPWIVGIILSIVVFIGELIYYRWRQGKENRQIIPDE</sequence>
<dbReference type="PANTHER" id="PTHR42643:SF40">
    <property type="entry name" value="IONOTROPIC RECEPTOR 41A-RELATED"/>
    <property type="match status" value="1"/>
</dbReference>
<dbReference type="InterPro" id="IPR001320">
    <property type="entry name" value="Iontro_rcpt_C"/>
</dbReference>
<keyword evidence="8" id="KW-0325">Glycoprotein</keyword>
<evidence type="ECO:0000259" key="10">
    <source>
        <dbReference type="Pfam" id="PF00060"/>
    </source>
</evidence>
<dbReference type="SUPFAM" id="SSF53850">
    <property type="entry name" value="Periplasmic binding protein-like II"/>
    <property type="match status" value="1"/>
</dbReference>
<evidence type="ECO:0000256" key="8">
    <source>
        <dbReference type="ARBA" id="ARBA00023180"/>
    </source>
</evidence>
<evidence type="ECO:0000256" key="1">
    <source>
        <dbReference type="ARBA" id="ARBA00004651"/>
    </source>
</evidence>
<accession>A0ABM3VH90</accession>
<name>A0ABM3VH90_MUSDO</name>
<evidence type="ECO:0000256" key="4">
    <source>
        <dbReference type="ARBA" id="ARBA00022692"/>
    </source>
</evidence>
<evidence type="ECO:0000313" key="11">
    <source>
        <dbReference type="Proteomes" id="UP001652621"/>
    </source>
</evidence>
<protein>
    <submittedName>
        <fullName evidence="12">Glutamate [NMDA] receptor subunit 1-like</fullName>
    </submittedName>
</protein>
<keyword evidence="4 9" id="KW-0812">Transmembrane</keyword>
<dbReference type="Gene3D" id="1.10.287.70">
    <property type="match status" value="1"/>
</dbReference>